<evidence type="ECO:0000313" key="2">
    <source>
        <dbReference type="Proteomes" id="UP001177003"/>
    </source>
</evidence>
<gene>
    <name evidence="1" type="ORF">LSALG_LOCUS6715</name>
</gene>
<evidence type="ECO:0000313" key="1">
    <source>
        <dbReference type="EMBL" id="CAI9266143.1"/>
    </source>
</evidence>
<accession>A0AA35VT82</accession>
<organism evidence="1 2">
    <name type="scientific">Lactuca saligna</name>
    <name type="common">Willowleaf lettuce</name>
    <dbReference type="NCBI Taxonomy" id="75948"/>
    <lineage>
        <taxon>Eukaryota</taxon>
        <taxon>Viridiplantae</taxon>
        <taxon>Streptophyta</taxon>
        <taxon>Embryophyta</taxon>
        <taxon>Tracheophyta</taxon>
        <taxon>Spermatophyta</taxon>
        <taxon>Magnoliopsida</taxon>
        <taxon>eudicotyledons</taxon>
        <taxon>Gunneridae</taxon>
        <taxon>Pentapetalae</taxon>
        <taxon>asterids</taxon>
        <taxon>campanulids</taxon>
        <taxon>Asterales</taxon>
        <taxon>Asteraceae</taxon>
        <taxon>Cichorioideae</taxon>
        <taxon>Cichorieae</taxon>
        <taxon>Lactucinae</taxon>
        <taxon>Lactuca</taxon>
    </lineage>
</organism>
<protein>
    <submittedName>
        <fullName evidence="1">Uncharacterized protein</fullName>
    </submittedName>
</protein>
<proteinExistence type="predicted"/>
<dbReference type="EMBL" id="OX465086">
    <property type="protein sequence ID" value="CAI9266143.1"/>
    <property type="molecule type" value="Genomic_DNA"/>
</dbReference>
<dbReference type="AlphaFoldDB" id="A0AA35VT82"/>
<sequence>MCSIPSLNFYDLLSVWHKSPIRRVIREASKTGVIMEFPTEQNKEGNEDSSSNFLSNIKSCNKSWHCPWGHTIVDNIAPLFKKILEENYISSSVCPLEDTKQNRSLCASPVRGVLDNSVSVSTIPSSPINKEEEVGGFPVCKSSPALSESGLRNLGRGS</sequence>
<name>A0AA35VT82_LACSI</name>
<reference evidence="1" key="1">
    <citation type="submission" date="2023-04" db="EMBL/GenBank/DDBJ databases">
        <authorList>
            <person name="Vijverberg K."/>
            <person name="Xiong W."/>
            <person name="Schranz E."/>
        </authorList>
    </citation>
    <scope>NUCLEOTIDE SEQUENCE</scope>
</reference>
<keyword evidence="2" id="KW-1185">Reference proteome</keyword>
<dbReference type="Proteomes" id="UP001177003">
    <property type="component" value="Chromosome 0"/>
</dbReference>